<keyword evidence="7 15" id="KW-0408">Iron</keyword>
<feature type="domain" description="Dihydroxy-acid/6-phosphogluconate dehydratase C-terminal" evidence="17">
    <location>
        <begin position="367"/>
        <end position="556"/>
    </location>
</feature>
<dbReference type="GO" id="GO:0009097">
    <property type="term" value="P:isoleucine biosynthetic process"/>
    <property type="evidence" value="ECO:0007669"/>
    <property type="project" value="UniProtKB-UniRule"/>
</dbReference>
<feature type="binding site" evidence="15">
    <location>
        <position position="54"/>
    </location>
    <ligand>
        <name>[2Fe-2S] cluster</name>
        <dbReference type="ChEBI" id="CHEBI:190135"/>
    </ligand>
</feature>
<evidence type="ECO:0000256" key="7">
    <source>
        <dbReference type="ARBA" id="ARBA00023004"/>
    </source>
</evidence>
<dbReference type="RefSeq" id="WP_120047629.1">
    <property type="nucleotide sequence ID" value="NZ_RAHX01000001.1"/>
</dbReference>
<dbReference type="InterPro" id="IPR050165">
    <property type="entry name" value="DHAD_IlvD/Edd"/>
</dbReference>
<dbReference type="OrthoDB" id="9807077at2"/>
<feature type="binding site" evidence="15">
    <location>
        <position position="86"/>
    </location>
    <ligand>
        <name>Mg(2+)</name>
        <dbReference type="ChEBI" id="CHEBI:18420"/>
    </ligand>
</feature>
<dbReference type="HAMAP" id="MF_00012">
    <property type="entry name" value="IlvD"/>
    <property type="match status" value="1"/>
</dbReference>
<comment type="pathway">
    <text evidence="13 15">Amino-acid biosynthesis; L-isoleucine biosynthesis; L-isoleucine from 2-oxobutanoate: step 3/4.</text>
</comment>
<evidence type="ECO:0000256" key="6">
    <source>
        <dbReference type="ARBA" id="ARBA00022842"/>
    </source>
</evidence>
<evidence type="ECO:0000256" key="12">
    <source>
        <dbReference type="ARBA" id="ARBA00029436"/>
    </source>
</evidence>
<dbReference type="Pfam" id="PF00920">
    <property type="entry name" value="ILVD_EDD_N"/>
    <property type="match status" value="1"/>
</dbReference>
<evidence type="ECO:0000259" key="16">
    <source>
        <dbReference type="Pfam" id="PF00920"/>
    </source>
</evidence>
<keyword evidence="4 15" id="KW-0001">2Fe-2S</keyword>
<comment type="pathway">
    <text evidence="12 15">Amino-acid biosynthesis; L-valine biosynthesis; L-valine from pyruvate: step 3/4.</text>
</comment>
<proteinExistence type="inferred from homology"/>
<dbReference type="EC" id="4.2.1.9" evidence="14 15"/>
<comment type="catalytic activity">
    <reaction evidence="15">
        <text>(2R,3R)-2,3-dihydroxy-3-methylpentanoate = (S)-3-methyl-2-oxopentanoate + H2O</text>
        <dbReference type="Rhea" id="RHEA:27694"/>
        <dbReference type="ChEBI" id="CHEBI:15377"/>
        <dbReference type="ChEBI" id="CHEBI:35146"/>
        <dbReference type="ChEBI" id="CHEBI:49258"/>
        <dbReference type="EC" id="4.2.1.9"/>
    </reaction>
</comment>
<feature type="binding site" evidence="15">
    <location>
        <position position="180"/>
    </location>
    <ligand>
        <name>[2Fe-2S] cluster</name>
        <dbReference type="ChEBI" id="CHEBI:190135"/>
    </ligand>
</feature>
<dbReference type="InterPro" id="IPR004404">
    <property type="entry name" value="DihydroxyA_deHydtase"/>
</dbReference>
<evidence type="ECO:0000313" key="19">
    <source>
        <dbReference type="Proteomes" id="UP000285232"/>
    </source>
</evidence>
<name>A0A419RS66_9SPHN</name>
<comment type="cofactor">
    <cofactor evidence="1 15">
        <name>Mg(2+)</name>
        <dbReference type="ChEBI" id="CHEBI:18420"/>
    </cofactor>
</comment>
<keyword evidence="5 15" id="KW-0479">Metal-binding</keyword>
<gene>
    <name evidence="15 18" type="primary">ilvD</name>
    <name evidence="18" type="ORF">D6201_03890</name>
</gene>
<evidence type="ECO:0000259" key="17">
    <source>
        <dbReference type="Pfam" id="PF24877"/>
    </source>
</evidence>
<evidence type="ECO:0000256" key="13">
    <source>
        <dbReference type="ARBA" id="ARBA00029437"/>
    </source>
</evidence>
<protein>
    <recommendedName>
        <fullName evidence="14 15">Dihydroxy-acid dehydratase</fullName>
        <shortName evidence="15">DAD</shortName>
        <ecNumber evidence="14 15">4.2.1.9</ecNumber>
    </recommendedName>
</protein>
<feature type="active site" description="Proton acceptor" evidence="15">
    <location>
        <position position="475"/>
    </location>
</feature>
<dbReference type="PANTHER" id="PTHR21000">
    <property type="entry name" value="DIHYDROXY-ACID DEHYDRATASE DAD"/>
    <property type="match status" value="1"/>
</dbReference>
<evidence type="ECO:0000256" key="3">
    <source>
        <dbReference type="ARBA" id="ARBA00022605"/>
    </source>
</evidence>
<comment type="caution">
    <text evidence="18">The sequence shown here is derived from an EMBL/GenBank/DDBJ whole genome shotgun (WGS) entry which is preliminary data.</text>
</comment>
<evidence type="ECO:0000256" key="1">
    <source>
        <dbReference type="ARBA" id="ARBA00001946"/>
    </source>
</evidence>
<evidence type="ECO:0000256" key="9">
    <source>
        <dbReference type="ARBA" id="ARBA00023239"/>
    </source>
</evidence>
<dbReference type="FunFam" id="3.50.30.80:FF:000001">
    <property type="entry name" value="Dihydroxy-acid dehydratase"/>
    <property type="match status" value="1"/>
</dbReference>
<dbReference type="GO" id="GO:0009099">
    <property type="term" value="P:L-valine biosynthetic process"/>
    <property type="evidence" value="ECO:0007669"/>
    <property type="project" value="UniProtKB-UniRule"/>
</dbReference>
<dbReference type="PANTHER" id="PTHR21000:SF5">
    <property type="entry name" value="DIHYDROXY-ACID DEHYDRATASE, MITOCHONDRIAL"/>
    <property type="match status" value="1"/>
</dbReference>
<dbReference type="InterPro" id="IPR020558">
    <property type="entry name" value="DiOHA_6PGluconate_deHydtase_CS"/>
</dbReference>
<dbReference type="Gene3D" id="3.50.30.80">
    <property type="entry name" value="IlvD/EDD C-terminal domain-like"/>
    <property type="match status" value="1"/>
</dbReference>
<dbReference type="Pfam" id="PF24877">
    <property type="entry name" value="ILV_EDD_C"/>
    <property type="match status" value="1"/>
</dbReference>
<feature type="modified residue" description="N6-carboxylysine" evidence="15">
    <location>
        <position position="129"/>
    </location>
</feature>
<comment type="catalytic activity">
    <reaction evidence="11">
        <text>(2R)-2,3-dihydroxy-3-methylbutanoate = 3-methyl-2-oxobutanoate + H2O</text>
        <dbReference type="Rhea" id="RHEA:24809"/>
        <dbReference type="ChEBI" id="CHEBI:11851"/>
        <dbReference type="ChEBI" id="CHEBI:15377"/>
        <dbReference type="ChEBI" id="CHEBI:49072"/>
        <dbReference type="EC" id="4.2.1.9"/>
    </reaction>
    <physiologicalReaction direction="left-to-right" evidence="11">
        <dbReference type="Rhea" id="RHEA:24810"/>
    </physiologicalReaction>
</comment>
<keyword evidence="3 15" id="KW-0028">Amino-acid biosynthesis</keyword>
<dbReference type="InterPro" id="IPR056740">
    <property type="entry name" value="ILV_EDD_C"/>
</dbReference>
<evidence type="ECO:0000256" key="14">
    <source>
        <dbReference type="ARBA" id="ARBA00029490"/>
    </source>
</evidence>
<organism evidence="18 19">
    <name type="scientific">Aurantiacibacter aquimixticola</name>
    <dbReference type="NCBI Taxonomy" id="1958945"/>
    <lineage>
        <taxon>Bacteria</taxon>
        <taxon>Pseudomonadati</taxon>
        <taxon>Pseudomonadota</taxon>
        <taxon>Alphaproteobacteria</taxon>
        <taxon>Sphingomonadales</taxon>
        <taxon>Erythrobacteraceae</taxon>
        <taxon>Aurantiacibacter</taxon>
    </lineage>
</organism>
<reference evidence="18 19" key="1">
    <citation type="journal article" date="2017" name="Int. J. Syst. Evol. Microbiol.">
        <title>Erythrobacter aquimixticola sp. nov., isolated from the junction between the ocean and a freshwater spring.</title>
        <authorList>
            <person name="Park S."/>
            <person name="Jung Y.T."/>
            <person name="Choi S.J."/>
            <person name="Yoon J.H."/>
        </authorList>
    </citation>
    <scope>NUCLEOTIDE SEQUENCE [LARGE SCALE GENOMIC DNA]</scope>
    <source>
        <strain evidence="18 19">JSSK-14</strain>
    </source>
</reference>
<feature type="binding site" description="via carbamate group" evidence="15">
    <location>
        <position position="129"/>
    </location>
    <ligand>
        <name>Mg(2+)</name>
        <dbReference type="ChEBI" id="CHEBI:18420"/>
    </ligand>
</feature>
<dbReference type="EMBL" id="RAHX01000001">
    <property type="protein sequence ID" value="RJY08616.1"/>
    <property type="molecule type" value="Genomic_DNA"/>
</dbReference>
<dbReference type="InterPro" id="IPR042096">
    <property type="entry name" value="Dihydro-acid_dehy_C"/>
</dbReference>
<accession>A0A419RS66</accession>
<comment type="cofactor">
    <cofactor evidence="15">
        <name>[2Fe-2S] cluster</name>
        <dbReference type="ChEBI" id="CHEBI:190135"/>
    </cofactor>
    <text evidence="15">Binds 1 [2Fe-2S] cluster per subunit. This cluster acts as a Lewis acid cofactor.</text>
</comment>
<keyword evidence="10 15" id="KW-0100">Branched-chain amino acid biosynthesis</keyword>
<comment type="subunit">
    <text evidence="15">Homodimer.</text>
</comment>
<dbReference type="InterPro" id="IPR000581">
    <property type="entry name" value="ILV_EDD_N"/>
</dbReference>
<dbReference type="PROSITE" id="PS00886">
    <property type="entry name" value="ILVD_EDD_1"/>
    <property type="match status" value="1"/>
</dbReference>
<dbReference type="GO" id="GO:0000287">
    <property type="term" value="F:magnesium ion binding"/>
    <property type="evidence" value="ECO:0007669"/>
    <property type="project" value="UniProtKB-UniRule"/>
</dbReference>
<evidence type="ECO:0000256" key="8">
    <source>
        <dbReference type="ARBA" id="ARBA00023014"/>
    </source>
</evidence>
<evidence type="ECO:0000256" key="11">
    <source>
        <dbReference type="ARBA" id="ARBA00029304"/>
    </source>
</evidence>
<sequence>MSRFDKSKLPSRHVSVGPERAPHRSYYYAMGMSEEEIAQPFVAIASAGNDSAPCNTTLNAQADICRRGVEEGGGTPRRFNTITVTDGIAMGHQGMKSSLVSREVIADSIELSVRGHCYDALVGFAGCDKSLPGMMMAMLRLNVPSIFVYGGSILPGTWKGGDVTVVDVFEAVGQHAAGNCPLKELTALEKVACPGHGACGGQFTANTMACVGEAIGLSLPNSNMAPAPYKSREEIAVAAGRQVMELIAHNLRPRDICSRAAFENAARVVAATGGSTNAALHLPAMASECGIAFDLFDVAEIFKSTPYIADLKPGGRYVAKDMHEAGGVYMLMKTLLDGGFLDPEPLTVTGKSLGENIEEVTWNPDQKIIYEVSNPITPTGGVVGLRGSLAPEGAIVKVAGMTRLQFRGPARVFDCEEDAFAAVEARDIAEGSVIVIRYEGPKGGPGMREMLSTTAALYGQGMGEKVALITDGRFSGATRGFCIGHVGPEAADGGPIALIEDGDTIAIDAEAGTIDLDVAEDLLEARRRDWKPRRNDYQSGALWRYARNVGPAVRGAVTHPGAESETHVFADI</sequence>
<dbReference type="NCBIfam" id="NF002068">
    <property type="entry name" value="PRK00911.1"/>
    <property type="match status" value="1"/>
</dbReference>
<dbReference type="Proteomes" id="UP000285232">
    <property type="component" value="Unassembled WGS sequence"/>
</dbReference>
<feature type="binding site" evidence="15">
    <location>
        <position position="449"/>
    </location>
    <ligand>
        <name>Mg(2+)</name>
        <dbReference type="ChEBI" id="CHEBI:18420"/>
    </ligand>
</feature>
<dbReference type="SUPFAM" id="SSF143975">
    <property type="entry name" value="IlvD/EDD N-terminal domain-like"/>
    <property type="match status" value="1"/>
</dbReference>
<evidence type="ECO:0000313" key="18">
    <source>
        <dbReference type="EMBL" id="RJY08616.1"/>
    </source>
</evidence>
<dbReference type="UniPathway" id="UPA00047">
    <property type="reaction ID" value="UER00057"/>
</dbReference>
<keyword evidence="19" id="KW-1185">Reference proteome</keyword>
<keyword evidence="6 15" id="KW-0460">Magnesium</keyword>
<dbReference type="NCBIfam" id="TIGR00110">
    <property type="entry name" value="ilvD"/>
    <property type="match status" value="1"/>
</dbReference>
<evidence type="ECO:0000256" key="10">
    <source>
        <dbReference type="ARBA" id="ARBA00023304"/>
    </source>
</evidence>
<dbReference type="SUPFAM" id="SSF52016">
    <property type="entry name" value="LeuD/IlvD-like"/>
    <property type="match status" value="1"/>
</dbReference>
<comment type="function">
    <text evidence="15">Functions in the biosynthesis of branched-chain amino acids. Catalyzes the dehydration of (2R,3R)-2,3-dihydroxy-3-methylpentanoate (2,3-dihydroxy-3-methylvalerate) into 2-oxo-3-methylpentanoate (2-oxo-3-methylvalerate) and of (2R)-2,3-dihydroxy-3-methylbutanoate (2,3-dihydroxyisovalerate) into 2-oxo-3-methylbutanoate (2-oxoisovalerate), the penultimate precursor to L-isoleucine and L-valine, respectively.</text>
</comment>
<dbReference type="PROSITE" id="PS00887">
    <property type="entry name" value="ILVD_EDD_2"/>
    <property type="match status" value="1"/>
</dbReference>
<dbReference type="UniPathway" id="UPA00049">
    <property type="reaction ID" value="UER00061"/>
</dbReference>
<evidence type="ECO:0000256" key="4">
    <source>
        <dbReference type="ARBA" id="ARBA00022714"/>
    </source>
</evidence>
<keyword evidence="9 15" id="KW-0456">Lyase</keyword>
<evidence type="ECO:0000256" key="5">
    <source>
        <dbReference type="ARBA" id="ARBA00022723"/>
    </source>
</evidence>
<feature type="binding site" evidence="15">
    <location>
        <position position="128"/>
    </location>
    <ligand>
        <name>Mg(2+)</name>
        <dbReference type="ChEBI" id="CHEBI:18420"/>
    </ligand>
</feature>
<evidence type="ECO:0000256" key="2">
    <source>
        <dbReference type="ARBA" id="ARBA00006486"/>
    </source>
</evidence>
<dbReference type="InterPro" id="IPR037237">
    <property type="entry name" value="IlvD/EDD_N"/>
</dbReference>
<feature type="domain" description="Dihydroxy-acid/6-phosphogluconate dehydratase N-terminal" evidence="16">
    <location>
        <begin position="39"/>
        <end position="356"/>
    </location>
</feature>
<dbReference type="AlphaFoldDB" id="A0A419RS66"/>
<comment type="similarity">
    <text evidence="2 15">Belongs to the IlvD/Edd family.</text>
</comment>
<comment type="caution">
    <text evidence="15">Lacks conserved residue(s) required for the propagation of feature annotation.</text>
</comment>
<dbReference type="GO" id="GO:0051537">
    <property type="term" value="F:2 iron, 2 sulfur cluster binding"/>
    <property type="evidence" value="ECO:0007669"/>
    <property type="project" value="UniProtKB-UniRule"/>
</dbReference>
<dbReference type="GO" id="GO:0004160">
    <property type="term" value="F:dihydroxy-acid dehydratase activity"/>
    <property type="evidence" value="ECO:0007669"/>
    <property type="project" value="UniProtKB-UniRule"/>
</dbReference>
<evidence type="ECO:0000256" key="15">
    <source>
        <dbReference type="HAMAP-Rule" id="MF_00012"/>
    </source>
</evidence>
<keyword evidence="8 15" id="KW-0411">Iron-sulfur</keyword>